<name>A0A498JRY4_MALDO</name>
<keyword evidence="4" id="KW-1185">Reference proteome</keyword>
<sequence length="280" mass="33119">MSSKTWVFSIWDWDNRFDDLPQYLVKPQPTPLIAKRCFSIDWEDLGEGPRTSMDKSWIDLNDRSFDQFNYGLERFLEFAFDNNKGHRRIYCPCKKCYNWYFVTREVARAHIIVDGFMPNYRNWIHHGDTNQPLYSEQGIGNNIPSAFVDDMFDQLNQFNQCLEEREEHEQDEDYREEVFTRVMGPDAHGPVRMYGTELHLKSSNVNEDTIREKVERQYKTKIDDLKAKHESEIEDLRSKYSEVSLKLHLVMTHIGFHVNTTPSGSGQVCMEIVMKSLDHN</sequence>
<protein>
    <recommendedName>
        <fullName evidence="2">Transposase-associated domain-containing protein</fullName>
    </recommendedName>
</protein>
<accession>A0A498JRY4</accession>
<feature type="domain" description="Transposase-associated" evidence="2">
    <location>
        <begin position="55"/>
        <end position="127"/>
    </location>
</feature>
<evidence type="ECO:0000259" key="2">
    <source>
        <dbReference type="Pfam" id="PF13963"/>
    </source>
</evidence>
<reference evidence="3 4" key="1">
    <citation type="submission" date="2018-10" db="EMBL/GenBank/DDBJ databases">
        <title>A high-quality apple genome assembly.</title>
        <authorList>
            <person name="Hu J."/>
        </authorList>
    </citation>
    <scope>NUCLEOTIDE SEQUENCE [LARGE SCALE GENOMIC DNA]</scope>
    <source>
        <strain evidence="4">cv. HFTH1</strain>
        <tissue evidence="3">Young leaf</tissue>
    </source>
</reference>
<gene>
    <name evidence="3" type="ORF">DVH24_010853</name>
</gene>
<evidence type="ECO:0000313" key="4">
    <source>
        <dbReference type="Proteomes" id="UP000290289"/>
    </source>
</evidence>
<evidence type="ECO:0000256" key="1">
    <source>
        <dbReference type="SAM" id="Coils"/>
    </source>
</evidence>
<dbReference type="AlphaFoldDB" id="A0A498JRY4"/>
<comment type="caution">
    <text evidence="3">The sequence shown here is derived from an EMBL/GenBank/DDBJ whole genome shotgun (WGS) entry which is preliminary data.</text>
</comment>
<dbReference type="InterPro" id="IPR029480">
    <property type="entry name" value="Transpos_assoc"/>
</dbReference>
<dbReference type="EMBL" id="RDQH01000331">
    <property type="protein sequence ID" value="RXH98528.1"/>
    <property type="molecule type" value="Genomic_DNA"/>
</dbReference>
<proteinExistence type="predicted"/>
<organism evidence="3 4">
    <name type="scientific">Malus domestica</name>
    <name type="common">Apple</name>
    <name type="synonym">Pyrus malus</name>
    <dbReference type="NCBI Taxonomy" id="3750"/>
    <lineage>
        <taxon>Eukaryota</taxon>
        <taxon>Viridiplantae</taxon>
        <taxon>Streptophyta</taxon>
        <taxon>Embryophyta</taxon>
        <taxon>Tracheophyta</taxon>
        <taxon>Spermatophyta</taxon>
        <taxon>Magnoliopsida</taxon>
        <taxon>eudicotyledons</taxon>
        <taxon>Gunneridae</taxon>
        <taxon>Pentapetalae</taxon>
        <taxon>rosids</taxon>
        <taxon>fabids</taxon>
        <taxon>Rosales</taxon>
        <taxon>Rosaceae</taxon>
        <taxon>Amygdaloideae</taxon>
        <taxon>Maleae</taxon>
        <taxon>Malus</taxon>
    </lineage>
</organism>
<keyword evidence="1" id="KW-0175">Coiled coil</keyword>
<dbReference type="Proteomes" id="UP000290289">
    <property type="component" value="Chromosome 5"/>
</dbReference>
<feature type="coiled-coil region" evidence="1">
    <location>
        <begin position="219"/>
        <end position="246"/>
    </location>
</feature>
<dbReference type="Pfam" id="PF13963">
    <property type="entry name" value="Transpos_assoc"/>
    <property type="match status" value="1"/>
</dbReference>
<evidence type="ECO:0000313" key="3">
    <source>
        <dbReference type="EMBL" id="RXH98528.1"/>
    </source>
</evidence>